<dbReference type="EMBL" id="CAMXCT020001176">
    <property type="protein sequence ID" value="CAL1140906.1"/>
    <property type="molecule type" value="Genomic_DNA"/>
</dbReference>
<proteinExistence type="predicted"/>
<feature type="region of interest" description="Disordered" evidence="1">
    <location>
        <begin position="63"/>
        <end position="99"/>
    </location>
</feature>
<dbReference type="AlphaFoldDB" id="A0A9P1FTG1"/>
<evidence type="ECO:0000313" key="4">
    <source>
        <dbReference type="Proteomes" id="UP001152797"/>
    </source>
</evidence>
<dbReference type="EMBL" id="CAMXCT030001176">
    <property type="protein sequence ID" value="CAL4774843.1"/>
    <property type="molecule type" value="Genomic_DNA"/>
</dbReference>
<evidence type="ECO:0000313" key="3">
    <source>
        <dbReference type="EMBL" id="CAL4774843.1"/>
    </source>
</evidence>
<organism evidence="2">
    <name type="scientific">Cladocopium goreaui</name>
    <dbReference type="NCBI Taxonomy" id="2562237"/>
    <lineage>
        <taxon>Eukaryota</taxon>
        <taxon>Sar</taxon>
        <taxon>Alveolata</taxon>
        <taxon>Dinophyceae</taxon>
        <taxon>Suessiales</taxon>
        <taxon>Symbiodiniaceae</taxon>
        <taxon>Cladocopium</taxon>
    </lineage>
</organism>
<feature type="region of interest" description="Disordered" evidence="1">
    <location>
        <begin position="144"/>
        <end position="163"/>
    </location>
</feature>
<comment type="caution">
    <text evidence="2">The sequence shown here is derived from an EMBL/GenBank/DDBJ whole genome shotgun (WGS) entry which is preliminary data.</text>
</comment>
<reference evidence="3 4" key="2">
    <citation type="submission" date="2024-05" db="EMBL/GenBank/DDBJ databases">
        <authorList>
            <person name="Chen Y."/>
            <person name="Shah S."/>
            <person name="Dougan E. K."/>
            <person name="Thang M."/>
            <person name="Chan C."/>
        </authorList>
    </citation>
    <scope>NUCLEOTIDE SEQUENCE [LARGE SCALE GENOMIC DNA]</scope>
</reference>
<name>A0A9P1FTG1_9DINO</name>
<keyword evidence="4" id="KW-1185">Reference proteome</keyword>
<evidence type="ECO:0000313" key="2">
    <source>
        <dbReference type="EMBL" id="CAI3987531.1"/>
    </source>
</evidence>
<protein>
    <submittedName>
        <fullName evidence="2">Uncharacterized protein</fullName>
    </submittedName>
</protein>
<accession>A0A9P1FTG1</accession>
<dbReference type="EMBL" id="CAMXCT010001176">
    <property type="protein sequence ID" value="CAI3987531.1"/>
    <property type="molecule type" value="Genomic_DNA"/>
</dbReference>
<gene>
    <name evidence="2" type="ORF">C1SCF055_LOCUS14795</name>
</gene>
<sequence length="472" mass="52963">MAFMRSATSCSFKSRAWSTAELGDGLAHLLTDGRLELPDDEAQLKDSSFLSLLRRSAKADTEKSVFDQDTLPATETQLEKERSWRSPSPTPSQATESTLRAPSSAKSVVWLGVLIFLVTDDVVKMYQAGKLDALTAMKMLSDINSQPTSPQGTPSPKPMPGDIKTKNAIKAKLRRLCEKKANGRLNVPEWLHNQWKNGDHLAMALKFQEANFDKEAFIKQCEKTTTEIERQKNTIAVGWYSKTDMKTTLKWNPKKIEGAIQVCMQDEKHLVRNCKYGGEPEYWVEVRETGEKGQEREQKKRRIEITKDESSEPVGEVNSTQMAAMDARAKASESLGCVASSQAIRGKEVLSKYCDSILAKSAKLRSLVHDLQKHYDDETATRSITALKTDLTTLEGKFNQCSEHLAHGETVDFCEEWPAPIWIHTVLNPPRCTKIAQNESKIRCCPHFSSDAAMFQANQCARLQFELLLDTV</sequence>
<reference evidence="2" key="1">
    <citation type="submission" date="2022-10" db="EMBL/GenBank/DDBJ databases">
        <authorList>
            <person name="Chen Y."/>
            <person name="Dougan E. K."/>
            <person name="Chan C."/>
            <person name="Rhodes N."/>
            <person name="Thang M."/>
        </authorList>
    </citation>
    <scope>NUCLEOTIDE SEQUENCE</scope>
</reference>
<feature type="compositionally biased region" description="Polar residues" evidence="1">
    <location>
        <begin position="85"/>
        <end position="99"/>
    </location>
</feature>
<evidence type="ECO:0000256" key="1">
    <source>
        <dbReference type="SAM" id="MobiDB-lite"/>
    </source>
</evidence>
<dbReference type="Proteomes" id="UP001152797">
    <property type="component" value="Unassembled WGS sequence"/>
</dbReference>